<dbReference type="EMBL" id="CP011219">
    <property type="protein sequence ID" value="AKO31672.1"/>
    <property type="molecule type" value="Genomic_DNA"/>
</dbReference>
<keyword evidence="6" id="KW-0449">Lipoprotein</keyword>
<evidence type="ECO:0000313" key="8">
    <source>
        <dbReference type="Proteomes" id="UP000060132"/>
    </source>
</evidence>
<keyword evidence="5" id="KW-0998">Cell outer membrane</keyword>
<evidence type="ECO:0000256" key="6">
    <source>
        <dbReference type="ARBA" id="ARBA00023288"/>
    </source>
</evidence>
<organism evidence="7 8">
    <name type="scientific">Haemophilus ducreyi</name>
    <dbReference type="NCBI Taxonomy" id="730"/>
    <lineage>
        <taxon>Bacteria</taxon>
        <taxon>Pseudomonadati</taxon>
        <taxon>Pseudomonadota</taxon>
        <taxon>Gammaproteobacteria</taxon>
        <taxon>Pasteurellales</taxon>
        <taxon>Pasteurellaceae</taxon>
        <taxon>Haemophilus</taxon>
    </lineage>
</organism>
<dbReference type="InterPro" id="IPR032831">
    <property type="entry name" value="LptM_cons"/>
</dbReference>
<evidence type="ECO:0000256" key="3">
    <source>
        <dbReference type="ARBA" id="ARBA00023136"/>
    </source>
</evidence>
<keyword evidence="4" id="KW-0564">Palmitate</keyword>
<evidence type="ECO:0000256" key="2">
    <source>
        <dbReference type="ARBA" id="ARBA00022729"/>
    </source>
</evidence>
<gene>
    <name evidence="7" type="ORF">RZ57_00145</name>
</gene>
<dbReference type="RefSeq" id="WP_010944104.1">
    <property type="nucleotide sequence ID" value="NZ_CP011218.1"/>
</dbReference>
<sequence length="32" mass="3524">MKKFIFTVLFASVALTACAVKGPLYFPTEQTT</sequence>
<evidence type="ECO:0000256" key="5">
    <source>
        <dbReference type="ARBA" id="ARBA00023237"/>
    </source>
</evidence>
<comment type="subcellular location">
    <subcellularLocation>
        <location evidence="1">Cell outer membrane</location>
        <topology evidence="1">Lipid-anchor</topology>
    </subcellularLocation>
</comment>
<dbReference type="AlphaFoldDB" id="A0AAC8UB13"/>
<proteinExistence type="predicted"/>
<dbReference type="GeneID" id="68955667"/>
<dbReference type="Proteomes" id="UP000060132">
    <property type="component" value="Chromosome"/>
</dbReference>
<dbReference type="NCBIfam" id="NF047847">
    <property type="entry name" value="SS_mature_LptM"/>
    <property type="match status" value="1"/>
</dbReference>
<evidence type="ECO:0000313" key="7">
    <source>
        <dbReference type="EMBL" id="AKO31672.1"/>
    </source>
</evidence>
<evidence type="ECO:0000256" key="4">
    <source>
        <dbReference type="ARBA" id="ARBA00023139"/>
    </source>
</evidence>
<keyword evidence="3" id="KW-0472">Membrane</keyword>
<evidence type="ECO:0000256" key="1">
    <source>
        <dbReference type="ARBA" id="ARBA00004459"/>
    </source>
</evidence>
<accession>A0AAC8UB13</accession>
<reference evidence="7 8" key="1">
    <citation type="journal article" date="2015" name="PLoS Negl. Trop. Dis.">
        <title>Haemophilus ducreyi Cutaneous Ulcer Strains Are Nearly Identical to Class I Genital Ulcer Strains.</title>
        <authorList>
            <person name="Gangaiah D."/>
            <person name="Webb K.M."/>
            <person name="Humphreys T.L."/>
            <person name="Fortney K.R."/>
            <person name="Toh E."/>
            <person name="Tai A."/>
            <person name="Katz S.S."/>
            <person name="Pillay A."/>
            <person name="Chen C.Y."/>
            <person name="Roberts S.A."/>
            <person name="Munson R.S.Jr."/>
            <person name="Spinola S.M."/>
        </authorList>
    </citation>
    <scope>NUCLEOTIDE SEQUENCE [LARGE SCALE GENOMIC DNA]</scope>
    <source>
        <strain evidence="8">CLU2</strain>
    </source>
</reference>
<keyword evidence="2" id="KW-0732">Signal</keyword>
<protein>
    <submittedName>
        <fullName evidence="7">Membrane protein</fullName>
    </submittedName>
</protein>
<name>A0AAC8UB13_HAEDC</name>
<dbReference type="PROSITE" id="PS51257">
    <property type="entry name" value="PROKAR_LIPOPROTEIN"/>
    <property type="match status" value="1"/>
</dbReference>